<name>A0A2V4BT96_9FLAO</name>
<protein>
    <submittedName>
        <fullName evidence="1">Uncharacterized protein</fullName>
    </submittedName>
</protein>
<reference evidence="1 2" key="1">
    <citation type="submission" date="2018-05" db="EMBL/GenBank/DDBJ databases">
        <title>Flavobacterium sp. strain IMCC34759, incomplete genome.</title>
        <authorList>
            <person name="Joung Y."/>
            <person name="Cho J."/>
        </authorList>
    </citation>
    <scope>NUCLEOTIDE SEQUENCE [LARGE SCALE GENOMIC DNA]</scope>
    <source>
        <strain evidence="1 2">IMCC34759</strain>
    </source>
</reference>
<dbReference type="EMBL" id="QJHK01000002">
    <property type="protein sequence ID" value="PXY42288.1"/>
    <property type="molecule type" value="Genomic_DNA"/>
</dbReference>
<comment type="caution">
    <text evidence="1">The sequence shown here is derived from an EMBL/GenBank/DDBJ whole genome shotgun (WGS) entry which is preliminary data.</text>
</comment>
<dbReference type="Proteomes" id="UP000247903">
    <property type="component" value="Unassembled WGS sequence"/>
</dbReference>
<accession>A0A2V4BT96</accession>
<evidence type="ECO:0000313" key="2">
    <source>
        <dbReference type="Proteomes" id="UP000247903"/>
    </source>
</evidence>
<organism evidence="1 2">
    <name type="scientific">Flavobacterium cheongpyeongense</name>
    <dbReference type="NCBI Taxonomy" id="2212651"/>
    <lineage>
        <taxon>Bacteria</taxon>
        <taxon>Pseudomonadati</taxon>
        <taxon>Bacteroidota</taxon>
        <taxon>Flavobacteriia</taxon>
        <taxon>Flavobacteriales</taxon>
        <taxon>Flavobacteriaceae</taxon>
        <taxon>Flavobacterium</taxon>
    </lineage>
</organism>
<evidence type="ECO:0000313" key="1">
    <source>
        <dbReference type="EMBL" id="PXY42288.1"/>
    </source>
</evidence>
<keyword evidence="2" id="KW-1185">Reference proteome</keyword>
<dbReference type="AlphaFoldDB" id="A0A2V4BT96"/>
<proteinExistence type="predicted"/>
<gene>
    <name evidence="1" type="ORF">DMB65_03410</name>
</gene>
<sequence length="107" mass="12359">MNIEFLTELNYDNQEPPQTIIIDIDENSSIGELLSKIHEITKIPTYSELNWDGNIEKISCRYYFKSGTEYEEYQMIRDLDQKICDFPKNGVNGELSLFIDGSVGLVN</sequence>